<dbReference type="InterPro" id="IPR039740">
    <property type="entry name" value="CNOT10"/>
</dbReference>
<organism evidence="4 5">
    <name type="scientific">Stylophora pistillata</name>
    <name type="common">Smooth cauliflower coral</name>
    <dbReference type="NCBI Taxonomy" id="50429"/>
    <lineage>
        <taxon>Eukaryota</taxon>
        <taxon>Metazoa</taxon>
        <taxon>Cnidaria</taxon>
        <taxon>Anthozoa</taxon>
        <taxon>Hexacorallia</taxon>
        <taxon>Scleractinia</taxon>
        <taxon>Astrocoeniina</taxon>
        <taxon>Pocilloporidae</taxon>
        <taxon>Stylophora</taxon>
    </lineage>
</organism>
<dbReference type="Pfam" id="PF13181">
    <property type="entry name" value="TPR_8"/>
    <property type="match status" value="1"/>
</dbReference>
<evidence type="ECO:0000256" key="1">
    <source>
        <dbReference type="ARBA" id="ARBA00010080"/>
    </source>
</evidence>
<dbReference type="GO" id="GO:0031047">
    <property type="term" value="P:regulatory ncRNA-mediated gene silencing"/>
    <property type="evidence" value="ECO:0007669"/>
    <property type="project" value="UniProtKB-UniRule"/>
</dbReference>
<dbReference type="SUPFAM" id="SSF48452">
    <property type="entry name" value="TPR-like"/>
    <property type="match status" value="3"/>
</dbReference>
<comment type="caution">
    <text evidence="4">The sequence shown here is derived from an EMBL/GenBank/DDBJ whole genome shotgun (WGS) entry which is preliminary data.</text>
</comment>
<dbReference type="SMART" id="SM00028">
    <property type="entry name" value="TPR"/>
    <property type="match status" value="5"/>
</dbReference>
<keyword evidence="2" id="KW-0539">Nucleus</keyword>
<keyword evidence="2" id="KW-0804">Transcription</keyword>
<feature type="compositionally biased region" description="Low complexity" evidence="3">
    <location>
        <begin position="637"/>
        <end position="648"/>
    </location>
</feature>
<keyword evidence="5" id="KW-1185">Reference proteome</keyword>
<gene>
    <name evidence="4" type="primary">CNOT10</name>
    <name evidence="4" type="ORF">AWC38_SpisGene1973</name>
</gene>
<dbReference type="Proteomes" id="UP000225706">
    <property type="component" value="Unassembled WGS sequence"/>
</dbReference>
<dbReference type="GO" id="GO:0030014">
    <property type="term" value="C:CCR4-NOT complex"/>
    <property type="evidence" value="ECO:0007669"/>
    <property type="project" value="UniProtKB-UniRule"/>
</dbReference>
<comment type="function">
    <text evidence="2">Component of the CCR4-NOT complex which is one of the major cellular mRNA deadenylases and is linked to various cellular processes including bulk mRNA degradation, miRNA-mediated repression, translational repression during translational initiation and general transcription regulation.</text>
</comment>
<dbReference type="AlphaFoldDB" id="A0A2B4SVK1"/>
<feature type="compositionally biased region" description="Basic and acidic residues" evidence="3">
    <location>
        <begin position="21"/>
        <end position="35"/>
    </location>
</feature>
<evidence type="ECO:0000313" key="5">
    <source>
        <dbReference type="Proteomes" id="UP000225706"/>
    </source>
</evidence>
<dbReference type="EMBL" id="LSMT01000015">
    <property type="protein sequence ID" value="PFX33113.1"/>
    <property type="molecule type" value="Genomic_DNA"/>
</dbReference>
<accession>A0A2B4SVK1</accession>
<sequence length="871" mass="97294">MMRFRPSTVRRRRSQSASSALKDKDSSHAKQDSKPVKKKSVQWADDLKREQFGRPPLRKYNSDGILEFDQALKKLTRVSSMLETSTTLEKDFDEDLQIIQKKLMAESLLYTFEVRVLVKGYWIQISEIAVIKMSEVPVDNILDSLQEPIPRVGVTDAERELANNAHVEFENKQYDRCLMSLNKLSELRKNDPKVQHNNLVAQFYHSSCRGSEEFAHNLLQLRRQIEKDSGETGEELDDIDTAHLLYNESVIYFHLRQYTKALQILERLFKIVEPLEESLGYKICFLLSEIYLTLYKADKGHNVLTVLEAVAFGSNKPVESQMIQGGLQVQLGTGGQTGPQPIKEVDESLKLHIHQHKARLNILLKSMKACKREIKTVLNTNNATPEGLFLKGNFEFLRQNFRKSIKLLNSAPKPNDLADRGQSVSTMYYNNLGCIHFQMHKYNLAAFYFRKSLQENNKALSSLPPADKNAPVSSRALLTLGVSRRHEILYNLGIQLLFSGRPVVAFDCLVEAVQIYHTNPRLWLRLAECCVVAFQLSDDFRQQCIKKSDVVQDVVGSGPHRKIVLSPQTDKQCGTEENKGQSAAMPACTLAFASLCLQNALMLLKSAEVTQVHETESVLENQSGKEDDSLGQEMDASSDIGGLSRSSSVQSETSIPAPPGPPVKLREVPHLRCSILACSAYVALGLGDNVMALVHAQKLLSQSNLVGALKFLGHLYAAEALIKQNRLPEAIMHLSPENISNINIIPASTSAEVGSGENVDKDKETTKPHACEKMTFPESLNEARSSFLVNLAGVYSLQSEFDKARKCLQQACSLGYPKDLSARVVLLSVYIELQSGNTAGALQTIKKHQVLPLSKGFKAVKKTRGADVWKT</sequence>
<comment type="similarity">
    <text evidence="1 2">Belongs to the CNOT10 family.</text>
</comment>
<evidence type="ECO:0000256" key="3">
    <source>
        <dbReference type="SAM" id="MobiDB-lite"/>
    </source>
</evidence>
<evidence type="ECO:0000256" key="2">
    <source>
        <dbReference type="RuleBase" id="RU367083"/>
    </source>
</evidence>
<feature type="region of interest" description="Disordered" evidence="3">
    <location>
        <begin position="615"/>
        <end position="663"/>
    </location>
</feature>
<keyword evidence="2" id="KW-0805">Transcription regulation</keyword>
<dbReference type="GO" id="GO:0005737">
    <property type="term" value="C:cytoplasm"/>
    <property type="evidence" value="ECO:0007669"/>
    <property type="project" value="UniProtKB-SubCell"/>
</dbReference>
<evidence type="ECO:0000313" key="4">
    <source>
        <dbReference type="EMBL" id="PFX33113.1"/>
    </source>
</evidence>
<feature type="region of interest" description="Disordered" evidence="3">
    <location>
        <begin position="1"/>
        <end position="41"/>
    </location>
</feature>
<dbReference type="GO" id="GO:0005634">
    <property type="term" value="C:nucleus"/>
    <property type="evidence" value="ECO:0007669"/>
    <property type="project" value="UniProtKB-SubCell"/>
</dbReference>
<proteinExistence type="inferred from homology"/>
<dbReference type="GO" id="GO:0017148">
    <property type="term" value="P:negative regulation of translation"/>
    <property type="evidence" value="ECO:0007669"/>
    <property type="project" value="TreeGrafter"/>
</dbReference>
<dbReference type="GO" id="GO:0006402">
    <property type="term" value="P:mRNA catabolic process"/>
    <property type="evidence" value="ECO:0007669"/>
    <property type="project" value="TreeGrafter"/>
</dbReference>
<protein>
    <recommendedName>
        <fullName evidence="2">CCR4-NOT transcription complex subunit 10</fullName>
    </recommendedName>
</protein>
<comment type="subcellular location">
    <subcellularLocation>
        <location evidence="2">Cytoplasm</location>
    </subcellularLocation>
    <subcellularLocation>
        <location evidence="2">Nucleus</location>
    </subcellularLocation>
</comment>
<dbReference type="PANTHER" id="PTHR12979:SF5">
    <property type="entry name" value="CCR4-NOT TRANSCRIPTION COMPLEX SUBUNIT 10"/>
    <property type="match status" value="1"/>
</dbReference>
<dbReference type="InterPro" id="IPR011990">
    <property type="entry name" value="TPR-like_helical_dom_sf"/>
</dbReference>
<keyword evidence="2" id="KW-0943">RNA-mediated gene silencing</keyword>
<keyword evidence="2" id="KW-0963">Cytoplasm</keyword>
<dbReference type="STRING" id="50429.A0A2B4SVK1"/>
<keyword evidence="2" id="KW-0810">Translation regulation</keyword>
<dbReference type="InterPro" id="IPR019734">
    <property type="entry name" value="TPR_rpt"/>
</dbReference>
<dbReference type="PANTHER" id="PTHR12979">
    <property type="entry name" value="CCR4-NOT TRANSCRIPTION COMPLEX SUBUNIT 10"/>
    <property type="match status" value="1"/>
</dbReference>
<dbReference type="OrthoDB" id="5989511at2759"/>
<reference evidence="5" key="1">
    <citation type="journal article" date="2017" name="bioRxiv">
        <title>Comparative analysis of the genomes of Stylophora pistillata and Acropora digitifera provides evidence for extensive differences between species of corals.</title>
        <authorList>
            <person name="Voolstra C.R."/>
            <person name="Li Y."/>
            <person name="Liew Y.J."/>
            <person name="Baumgarten S."/>
            <person name="Zoccola D."/>
            <person name="Flot J.-F."/>
            <person name="Tambutte S."/>
            <person name="Allemand D."/>
            <person name="Aranda M."/>
        </authorList>
    </citation>
    <scope>NUCLEOTIDE SEQUENCE [LARGE SCALE GENOMIC DNA]</scope>
</reference>
<name>A0A2B4SVK1_STYPI</name>
<dbReference type="Gene3D" id="1.25.40.10">
    <property type="entry name" value="Tetratricopeptide repeat domain"/>
    <property type="match status" value="3"/>
</dbReference>